<evidence type="ECO:0000256" key="11">
    <source>
        <dbReference type="RuleBase" id="RU364063"/>
    </source>
</evidence>
<keyword evidence="5" id="KW-0479">Metal-binding</keyword>
<dbReference type="SUPFAM" id="SSF48019">
    <property type="entry name" value="post-AAA+ oligomerization domain-like"/>
    <property type="match status" value="1"/>
</dbReference>
<dbReference type="Pfam" id="PF13177">
    <property type="entry name" value="DNA_pol3_delta2"/>
    <property type="match status" value="1"/>
</dbReference>
<dbReference type="CDD" id="cd00009">
    <property type="entry name" value="AAA"/>
    <property type="match status" value="1"/>
</dbReference>
<evidence type="ECO:0000256" key="8">
    <source>
        <dbReference type="ARBA" id="ARBA00022840"/>
    </source>
</evidence>
<dbReference type="GO" id="GO:0009360">
    <property type="term" value="C:DNA polymerase III complex"/>
    <property type="evidence" value="ECO:0007669"/>
    <property type="project" value="InterPro"/>
</dbReference>
<keyword evidence="3 11" id="KW-0548">Nucleotidyltransferase</keyword>
<evidence type="ECO:0000256" key="1">
    <source>
        <dbReference type="ARBA" id="ARBA00006360"/>
    </source>
</evidence>
<dbReference type="Proteomes" id="UP000231648">
    <property type="component" value="Unassembled WGS sequence"/>
</dbReference>
<evidence type="ECO:0000256" key="3">
    <source>
        <dbReference type="ARBA" id="ARBA00022695"/>
    </source>
</evidence>
<dbReference type="InterPro" id="IPR022754">
    <property type="entry name" value="DNA_pol_III_gamma-3"/>
</dbReference>
<dbReference type="Pfam" id="PF22608">
    <property type="entry name" value="DNAX_ATPase_lid"/>
    <property type="match status" value="1"/>
</dbReference>
<keyword evidence="8 11" id="KW-0067">ATP-binding</keyword>
<dbReference type="InterPro" id="IPR001270">
    <property type="entry name" value="ClpA/B"/>
</dbReference>
<dbReference type="GO" id="GO:0003677">
    <property type="term" value="F:DNA binding"/>
    <property type="evidence" value="ECO:0007669"/>
    <property type="project" value="InterPro"/>
</dbReference>
<dbReference type="NCBIfam" id="NF004046">
    <property type="entry name" value="PRK05563.1"/>
    <property type="match status" value="1"/>
</dbReference>
<evidence type="ECO:0000259" key="12">
    <source>
        <dbReference type="SMART" id="SM00382"/>
    </source>
</evidence>
<comment type="caution">
    <text evidence="13">The sequence shown here is derived from an EMBL/GenBank/DDBJ whole genome shotgun (WGS) entry which is preliminary data.</text>
</comment>
<reference evidence="14" key="1">
    <citation type="submission" date="2017-09" db="EMBL/GenBank/DDBJ databases">
        <title>Depth-based differentiation of microbial function through sediment-hosted aquifers and enrichment of novel symbionts in the deep terrestrial subsurface.</title>
        <authorList>
            <person name="Probst A.J."/>
            <person name="Ladd B."/>
            <person name="Jarett J.K."/>
            <person name="Geller-Mcgrath D.E."/>
            <person name="Sieber C.M.K."/>
            <person name="Emerson J.B."/>
            <person name="Anantharaman K."/>
            <person name="Thomas B.C."/>
            <person name="Malmstrom R."/>
            <person name="Stieglmeier M."/>
            <person name="Klingl A."/>
            <person name="Woyke T."/>
            <person name="Ryan C.M."/>
            <person name="Banfield J.F."/>
        </authorList>
    </citation>
    <scope>NUCLEOTIDE SEQUENCE [LARGE SCALE GENOMIC DNA]</scope>
</reference>
<organism evidence="13 14">
    <name type="scientific">Candidatus Portnoybacteria bacterium CG10_big_fil_rev_8_21_14_0_10_38_18</name>
    <dbReference type="NCBI Taxonomy" id="1974813"/>
    <lineage>
        <taxon>Bacteria</taxon>
        <taxon>Candidatus Portnoyibacteriota</taxon>
    </lineage>
</organism>
<gene>
    <name evidence="11" type="primary">dnaX</name>
    <name evidence="13" type="ORF">COU82_02040</name>
</gene>
<dbReference type="PANTHER" id="PTHR11669:SF0">
    <property type="entry name" value="PROTEIN STICHEL-LIKE 2"/>
    <property type="match status" value="1"/>
</dbReference>
<dbReference type="Pfam" id="PF12169">
    <property type="entry name" value="DNA_pol3_gamma3"/>
    <property type="match status" value="1"/>
</dbReference>
<dbReference type="GO" id="GO:0006261">
    <property type="term" value="P:DNA-templated DNA replication"/>
    <property type="evidence" value="ECO:0007669"/>
    <property type="project" value="TreeGrafter"/>
</dbReference>
<dbReference type="GO" id="GO:0003887">
    <property type="term" value="F:DNA-directed DNA polymerase activity"/>
    <property type="evidence" value="ECO:0007669"/>
    <property type="project" value="UniProtKB-KW"/>
</dbReference>
<dbReference type="FunFam" id="3.40.50.300:FF:000014">
    <property type="entry name" value="DNA polymerase III subunit gamma/tau"/>
    <property type="match status" value="1"/>
</dbReference>
<dbReference type="GO" id="GO:0005524">
    <property type="term" value="F:ATP binding"/>
    <property type="evidence" value="ECO:0007669"/>
    <property type="project" value="UniProtKB-KW"/>
</dbReference>
<proteinExistence type="inferred from homology"/>
<keyword evidence="7" id="KW-0862">Zinc</keyword>
<dbReference type="AlphaFoldDB" id="A0A2M8KBZ1"/>
<dbReference type="PANTHER" id="PTHR11669">
    <property type="entry name" value="REPLICATION FACTOR C / DNA POLYMERASE III GAMMA-TAU SUBUNIT"/>
    <property type="match status" value="1"/>
</dbReference>
<dbReference type="InterPro" id="IPR012763">
    <property type="entry name" value="DNA_pol_III_sug/sutau_N"/>
</dbReference>
<dbReference type="InterPro" id="IPR050238">
    <property type="entry name" value="DNA_Rep/Repair_Clamp_Loader"/>
</dbReference>
<keyword evidence="6 11" id="KW-0547">Nucleotide-binding</keyword>
<evidence type="ECO:0000256" key="4">
    <source>
        <dbReference type="ARBA" id="ARBA00022705"/>
    </source>
</evidence>
<comment type="similarity">
    <text evidence="1 11">Belongs to the DnaX/STICHEL family.</text>
</comment>
<dbReference type="InterPro" id="IPR045085">
    <property type="entry name" value="HLD_clamp_pol_III_gamma_tau"/>
</dbReference>
<keyword evidence="2 11" id="KW-0808">Transferase</keyword>
<comment type="function">
    <text evidence="11">DNA polymerase III is a complex, multichain enzyme responsible for most of the replicative synthesis in bacteria. This DNA polymerase also exhibits 3' to 5' exonuclease activity.</text>
</comment>
<dbReference type="InterPro" id="IPR027417">
    <property type="entry name" value="P-loop_NTPase"/>
</dbReference>
<dbReference type="InterPro" id="IPR008921">
    <property type="entry name" value="DNA_pol3_clamp-load_cplx_C"/>
</dbReference>
<accession>A0A2M8KBZ1</accession>
<dbReference type="Gene3D" id="3.40.50.300">
    <property type="entry name" value="P-loop containing nucleotide triphosphate hydrolases"/>
    <property type="match status" value="1"/>
</dbReference>
<evidence type="ECO:0000256" key="5">
    <source>
        <dbReference type="ARBA" id="ARBA00022723"/>
    </source>
</evidence>
<comment type="subunit">
    <text evidence="11">DNA polymerase III contains a core (composed of alpha, epsilon and theta chains) that associates with a tau subunit. This core dimerizes to form the POLIII' complex. PolIII' associates with the gamma complex (composed of gamma, delta, delta', psi and chi chains) and with the beta chain to form the complete DNA polymerase III complex.</text>
</comment>
<dbReference type="EMBL" id="PFDX01000024">
    <property type="protein sequence ID" value="PJE57438.1"/>
    <property type="molecule type" value="Genomic_DNA"/>
</dbReference>
<keyword evidence="4 11" id="KW-0235">DNA replication</keyword>
<dbReference type="InterPro" id="IPR003593">
    <property type="entry name" value="AAA+_ATPase"/>
</dbReference>
<name>A0A2M8KBZ1_9BACT</name>
<dbReference type="CDD" id="cd18137">
    <property type="entry name" value="HLD_clamp_pol_III_gamma_tau"/>
    <property type="match status" value="1"/>
</dbReference>
<dbReference type="InterPro" id="IPR005790">
    <property type="entry name" value="DNA_polIII_delta"/>
</dbReference>
<dbReference type="NCBIfam" id="TIGR02397">
    <property type="entry name" value="dnaX_nterm"/>
    <property type="match status" value="1"/>
</dbReference>
<evidence type="ECO:0000256" key="10">
    <source>
        <dbReference type="ARBA" id="ARBA00049244"/>
    </source>
</evidence>
<dbReference type="EC" id="2.7.7.7" evidence="11"/>
<dbReference type="GO" id="GO:0046872">
    <property type="term" value="F:metal ion binding"/>
    <property type="evidence" value="ECO:0007669"/>
    <property type="project" value="UniProtKB-KW"/>
</dbReference>
<dbReference type="Gene3D" id="1.10.8.60">
    <property type="match status" value="1"/>
</dbReference>
<evidence type="ECO:0000256" key="7">
    <source>
        <dbReference type="ARBA" id="ARBA00022833"/>
    </source>
</evidence>
<dbReference type="SUPFAM" id="SSF52540">
    <property type="entry name" value="P-loop containing nucleoside triphosphate hydrolases"/>
    <property type="match status" value="1"/>
</dbReference>
<dbReference type="PRINTS" id="PR00300">
    <property type="entry name" value="CLPPROTEASEA"/>
</dbReference>
<evidence type="ECO:0000256" key="2">
    <source>
        <dbReference type="ARBA" id="ARBA00022679"/>
    </source>
</evidence>
<dbReference type="SMART" id="SM00382">
    <property type="entry name" value="AAA"/>
    <property type="match status" value="1"/>
</dbReference>
<dbReference type="Gene3D" id="1.20.272.10">
    <property type="match status" value="1"/>
</dbReference>
<evidence type="ECO:0000256" key="9">
    <source>
        <dbReference type="ARBA" id="ARBA00022932"/>
    </source>
</evidence>
<sequence>MTELVIYRKYRPQKFSEVVGQEPVIKTLTSALKTGKVAHAYLFAGPRGTGKTTVARLLAKAVNCLDNSSFEPCNKCESCLEIMNGRALDLIEIDAASNRGIDEIRELRERVRFTPSRSKFKVFVIDEAHQLTKEAFNALLKTLEEPPAHVIFILATTEPYKMLPTILSRVQRFDFRKLSLPDIVKRLEMIAQKEKIKVSEKALRVIALNSEGYMRDAESMFGQVIAFSGDKEITIEDIENILGIVDINLAIKFIDLLASKKSSEALTFIDKFVNQGYDLVQFVESLINYSRKLLLVRVSKDLSKLIKEELSQEQLNTALKQAEQFSLQELSKMLEIFIEALYRMKRSSFPQIEVELAAVEICEAK</sequence>
<evidence type="ECO:0000313" key="13">
    <source>
        <dbReference type="EMBL" id="PJE57438.1"/>
    </source>
</evidence>
<feature type="domain" description="AAA+ ATPase" evidence="12">
    <location>
        <begin position="37"/>
        <end position="182"/>
    </location>
</feature>
<dbReference type="FunFam" id="1.10.8.60:FF:000013">
    <property type="entry name" value="DNA polymerase III subunit gamma/tau"/>
    <property type="match status" value="1"/>
</dbReference>
<keyword evidence="9 11" id="KW-0239">DNA-directed DNA polymerase</keyword>
<evidence type="ECO:0000256" key="6">
    <source>
        <dbReference type="ARBA" id="ARBA00022741"/>
    </source>
</evidence>
<evidence type="ECO:0000313" key="14">
    <source>
        <dbReference type="Proteomes" id="UP000231648"/>
    </source>
</evidence>
<protein>
    <recommendedName>
        <fullName evidence="11">DNA polymerase III subunit gamma/tau</fullName>
        <ecNumber evidence="11">2.7.7.7</ecNumber>
    </recommendedName>
</protein>
<comment type="catalytic activity">
    <reaction evidence="10 11">
        <text>DNA(n) + a 2'-deoxyribonucleoside 5'-triphosphate = DNA(n+1) + diphosphate</text>
        <dbReference type="Rhea" id="RHEA:22508"/>
        <dbReference type="Rhea" id="RHEA-COMP:17339"/>
        <dbReference type="Rhea" id="RHEA-COMP:17340"/>
        <dbReference type="ChEBI" id="CHEBI:33019"/>
        <dbReference type="ChEBI" id="CHEBI:61560"/>
        <dbReference type="ChEBI" id="CHEBI:173112"/>
        <dbReference type="EC" id="2.7.7.7"/>
    </reaction>
</comment>
<dbReference type="NCBIfam" id="TIGR01128">
    <property type="entry name" value="holA"/>
    <property type="match status" value="1"/>
</dbReference>